<evidence type="ECO:0000256" key="6">
    <source>
        <dbReference type="PROSITE-ProRule" id="PRU00050"/>
    </source>
</evidence>
<comment type="catalytic activity">
    <reaction evidence="4 5">
        <text>[protein]-L-glutamate 5-O-methyl ester + H2O = L-glutamyl-[protein] + methanol + H(+)</text>
        <dbReference type="Rhea" id="RHEA:23236"/>
        <dbReference type="Rhea" id="RHEA-COMP:10208"/>
        <dbReference type="Rhea" id="RHEA-COMP:10311"/>
        <dbReference type="ChEBI" id="CHEBI:15377"/>
        <dbReference type="ChEBI" id="CHEBI:15378"/>
        <dbReference type="ChEBI" id="CHEBI:17790"/>
        <dbReference type="ChEBI" id="CHEBI:29973"/>
        <dbReference type="ChEBI" id="CHEBI:82795"/>
        <dbReference type="EC" id="3.1.1.61"/>
    </reaction>
</comment>
<dbReference type="CDD" id="cd17541">
    <property type="entry name" value="REC_CheB-like"/>
    <property type="match status" value="1"/>
</dbReference>
<dbReference type="Gene3D" id="3.40.50.180">
    <property type="entry name" value="Methylesterase CheB, C-terminal domain"/>
    <property type="match status" value="1"/>
</dbReference>
<evidence type="ECO:0000256" key="5">
    <source>
        <dbReference type="HAMAP-Rule" id="MF_00099"/>
    </source>
</evidence>
<dbReference type="Pfam" id="PF01339">
    <property type="entry name" value="CheB_methylest"/>
    <property type="match status" value="1"/>
</dbReference>
<evidence type="ECO:0000313" key="11">
    <source>
        <dbReference type="EMBL" id="SCM69099.1"/>
    </source>
</evidence>
<evidence type="ECO:0000256" key="8">
    <source>
        <dbReference type="SAM" id="MobiDB-lite"/>
    </source>
</evidence>
<dbReference type="PROSITE" id="PS50110">
    <property type="entry name" value="RESPONSE_REGULATORY"/>
    <property type="match status" value="1"/>
</dbReference>
<feature type="domain" description="CheB-type methylesterase" evidence="10">
    <location>
        <begin position="169"/>
        <end position="363"/>
    </location>
</feature>
<feature type="domain" description="Response regulatory" evidence="9">
    <location>
        <begin position="8"/>
        <end position="125"/>
    </location>
</feature>
<keyword evidence="12" id="KW-1185">Reference proteome</keyword>
<feature type="active site" evidence="5 6">
    <location>
        <position position="182"/>
    </location>
</feature>
<evidence type="ECO:0000256" key="1">
    <source>
        <dbReference type="ARBA" id="ARBA00022490"/>
    </source>
</evidence>
<comment type="similarity">
    <text evidence="5">Belongs to the CheB family.</text>
</comment>
<evidence type="ECO:0000256" key="2">
    <source>
        <dbReference type="ARBA" id="ARBA00022500"/>
    </source>
</evidence>
<evidence type="ECO:0000313" key="12">
    <source>
        <dbReference type="Proteomes" id="UP000184085"/>
    </source>
</evidence>
<comment type="PTM">
    <text evidence="5">Phosphorylated by CheA. Phosphorylation of the N-terminal regulatory domain activates the methylesterase activity.</text>
</comment>
<feature type="modified residue" description="4-aspartylphosphate" evidence="5 7">
    <location>
        <position position="59"/>
    </location>
</feature>
<keyword evidence="2 5" id="KW-0145">Chemotaxis</keyword>
<comment type="catalytic activity">
    <reaction evidence="5">
        <text>L-glutaminyl-[protein] + H2O = L-glutamyl-[protein] + NH4(+)</text>
        <dbReference type="Rhea" id="RHEA:16441"/>
        <dbReference type="Rhea" id="RHEA-COMP:10207"/>
        <dbReference type="Rhea" id="RHEA-COMP:10208"/>
        <dbReference type="ChEBI" id="CHEBI:15377"/>
        <dbReference type="ChEBI" id="CHEBI:28938"/>
        <dbReference type="ChEBI" id="CHEBI:29973"/>
        <dbReference type="ChEBI" id="CHEBI:30011"/>
        <dbReference type="EC" id="3.5.1.44"/>
    </reaction>
</comment>
<evidence type="ECO:0000259" key="10">
    <source>
        <dbReference type="PROSITE" id="PS50122"/>
    </source>
</evidence>
<dbReference type="InterPro" id="IPR001789">
    <property type="entry name" value="Sig_transdc_resp-reg_receiver"/>
</dbReference>
<comment type="subcellular location">
    <subcellularLocation>
        <location evidence="5">Cytoplasm</location>
    </subcellularLocation>
</comment>
<dbReference type="PANTHER" id="PTHR42872">
    <property type="entry name" value="PROTEIN-GLUTAMATE METHYLESTERASE/PROTEIN-GLUTAMINE GLUTAMINASE"/>
    <property type="match status" value="1"/>
</dbReference>
<dbReference type="InterPro" id="IPR011006">
    <property type="entry name" value="CheY-like_superfamily"/>
</dbReference>
<dbReference type="GO" id="GO:0008984">
    <property type="term" value="F:protein-glutamate methylesterase activity"/>
    <property type="evidence" value="ECO:0007669"/>
    <property type="project" value="UniProtKB-UniRule"/>
</dbReference>
<dbReference type="EC" id="3.1.1.61" evidence="5"/>
<dbReference type="AlphaFoldDB" id="A0A1M4N2S2"/>
<dbReference type="PIRSF" id="PIRSF000876">
    <property type="entry name" value="RR_chemtxs_CheB"/>
    <property type="match status" value="1"/>
</dbReference>
<keyword evidence="3 5" id="KW-0378">Hydrolase</keyword>
<dbReference type="Proteomes" id="UP000184085">
    <property type="component" value="Unassembled WGS sequence"/>
</dbReference>
<dbReference type="NCBIfam" id="NF001965">
    <property type="entry name" value="PRK00742.1"/>
    <property type="match status" value="1"/>
</dbReference>
<dbReference type="GO" id="GO:0000156">
    <property type="term" value="F:phosphorelay response regulator activity"/>
    <property type="evidence" value="ECO:0007669"/>
    <property type="project" value="InterPro"/>
</dbReference>
<gene>
    <name evidence="5" type="primary">cheB</name>
    <name evidence="11" type="ORF">KARMA_3332</name>
</gene>
<dbReference type="GO" id="GO:0005737">
    <property type="term" value="C:cytoplasm"/>
    <property type="evidence" value="ECO:0007669"/>
    <property type="project" value="UniProtKB-SubCell"/>
</dbReference>
<keyword evidence="5 7" id="KW-0597">Phosphoprotein</keyword>
<dbReference type="InterPro" id="IPR008248">
    <property type="entry name" value="CheB-like"/>
</dbReference>
<comment type="domain">
    <text evidence="5">Contains a C-terminal catalytic domain, and an N-terminal region which modulates catalytic activity.</text>
</comment>
<name>A0A1M4N2S2_9RHOB</name>
<dbReference type="EMBL" id="FMJB01000063">
    <property type="protein sequence ID" value="SCM69099.1"/>
    <property type="molecule type" value="Genomic_DNA"/>
</dbReference>
<keyword evidence="1 5" id="KW-0963">Cytoplasm</keyword>
<accession>A0A1M4N2S2</accession>
<feature type="region of interest" description="Disordered" evidence="8">
    <location>
        <begin position="139"/>
        <end position="167"/>
    </location>
</feature>
<dbReference type="SMART" id="SM00448">
    <property type="entry name" value="REC"/>
    <property type="match status" value="1"/>
</dbReference>
<dbReference type="GO" id="GO:0006935">
    <property type="term" value="P:chemotaxis"/>
    <property type="evidence" value="ECO:0007669"/>
    <property type="project" value="UniProtKB-UniRule"/>
</dbReference>
<evidence type="ECO:0000256" key="7">
    <source>
        <dbReference type="PROSITE-ProRule" id="PRU00169"/>
    </source>
</evidence>
<dbReference type="PANTHER" id="PTHR42872:SF6">
    <property type="entry name" value="PROTEIN-GLUTAMATE METHYLESTERASE_PROTEIN-GLUTAMINE GLUTAMINASE"/>
    <property type="match status" value="1"/>
</dbReference>
<dbReference type="EC" id="3.5.1.44" evidence="5"/>
<dbReference type="CDD" id="cd16432">
    <property type="entry name" value="CheB_Rec"/>
    <property type="match status" value="1"/>
</dbReference>
<dbReference type="Pfam" id="PF00072">
    <property type="entry name" value="Response_reg"/>
    <property type="match status" value="1"/>
</dbReference>
<evidence type="ECO:0000256" key="3">
    <source>
        <dbReference type="ARBA" id="ARBA00022801"/>
    </source>
</evidence>
<dbReference type="InterPro" id="IPR000673">
    <property type="entry name" value="Sig_transdc_resp-reg_Me-estase"/>
</dbReference>
<dbReference type="RefSeq" id="WP_072708328.1">
    <property type="nucleotide sequence ID" value="NZ_FMJB01000063.1"/>
</dbReference>
<dbReference type="HAMAP" id="MF_00099">
    <property type="entry name" value="CheB_chemtxs"/>
    <property type="match status" value="1"/>
</dbReference>
<dbReference type="InterPro" id="IPR035909">
    <property type="entry name" value="CheB_C"/>
</dbReference>
<feature type="active site" evidence="5 6">
    <location>
        <position position="305"/>
    </location>
</feature>
<comment type="function">
    <text evidence="5">Involved in chemotaxis. Part of a chemotaxis signal transduction system that modulates chemotaxis in response to various stimuli. Catalyzes the demethylation of specific methylglutamate residues introduced into the chemoreceptors (methyl-accepting chemotaxis proteins or MCP) by CheR. Also mediates the irreversible deamidation of specific glutamine residues to glutamic acid.</text>
</comment>
<sequence length="381" mass="40511">MITERPIRVLIIDDSALFRRFLAQGIKSDPEFELVGTAANAEQARQFIGIRRPDVISLDIEMPQMDGLTFLKEEISKDPIPTVIVSSQTSNGARATIEALQAGAVDVLPKPQMVAGQDIAGITSQIRVSLKAARHAHIQSVGDPKPAQRHTMSTANRPTAPANAYSSNPSQNARWVFAIGASTGGVQALGTLLALLPADAPPTVVVQHMPEGFTNAFARRLNDMCQVEVREAQHGDMLRQGLVLLAPGGERHMVVRPSPNGLCVVLNEGEPVCYSRPSVDVMFASVANYAAPNVTGALLTGMGRDGAQSLGMIRRVGGRTFAQDEASSVVWGMPAAAWEAGSAESLVSLNNMAGVMMSSIGIAPPPLPEENIFSRPLRKGI</sequence>
<dbReference type="SUPFAM" id="SSF52172">
    <property type="entry name" value="CheY-like"/>
    <property type="match status" value="1"/>
</dbReference>
<feature type="active site" evidence="5 6">
    <location>
        <position position="208"/>
    </location>
</feature>
<proteinExistence type="inferred from homology"/>
<dbReference type="PROSITE" id="PS50122">
    <property type="entry name" value="CHEB"/>
    <property type="match status" value="1"/>
</dbReference>
<dbReference type="GO" id="GO:0050568">
    <property type="term" value="F:protein-glutamine glutaminase activity"/>
    <property type="evidence" value="ECO:0007669"/>
    <property type="project" value="UniProtKB-UniRule"/>
</dbReference>
<dbReference type="SUPFAM" id="SSF52738">
    <property type="entry name" value="Methylesterase CheB, C-terminal domain"/>
    <property type="match status" value="1"/>
</dbReference>
<reference evidence="12" key="1">
    <citation type="submission" date="2016-09" db="EMBL/GenBank/DDBJ databases">
        <authorList>
            <person name="Wibberg D."/>
        </authorList>
    </citation>
    <scope>NUCLEOTIDE SEQUENCE [LARGE SCALE GENOMIC DNA]</scope>
</reference>
<protein>
    <recommendedName>
        <fullName evidence="5">Protein-glutamate methylesterase/protein-glutamine glutaminase</fullName>
        <ecNumber evidence="5">3.1.1.61</ecNumber>
        <ecNumber evidence="5">3.5.1.44</ecNumber>
    </recommendedName>
</protein>
<evidence type="ECO:0000256" key="4">
    <source>
        <dbReference type="ARBA" id="ARBA00048267"/>
    </source>
</evidence>
<dbReference type="Gene3D" id="3.40.50.2300">
    <property type="match status" value="1"/>
</dbReference>
<organism evidence="11 12">
    <name type="scientific">Donghicola eburneus</name>
    <dbReference type="NCBI Taxonomy" id="393278"/>
    <lineage>
        <taxon>Bacteria</taxon>
        <taxon>Pseudomonadati</taxon>
        <taxon>Pseudomonadota</taxon>
        <taxon>Alphaproteobacteria</taxon>
        <taxon>Rhodobacterales</taxon>
        <taxon>Roseobacteraceae</taxon>
        <taxon>Donghicola</taxon>
    </lineage>
</organism>
<evidence type="ECO:0000259" key="9">
    <source>
        <dbReference type="PROSITE" id="PS50110"/>
    </source>
</evidence>